<feature type="compositionally biased region" description="Low complexity" evidence="1">
    <location>
        <begin position="593"/>
        <end position="605"/>
    </location>
</feature>
<feature type="compositionally biased region" description="Polar residues" evidence="1">
    <location>
        <begin position="820"/>
        <end position="836"/>
    </location>
</feature>
<proteinExistence type="predicted"/>
<feature type="compositionally biased region" description="Polar residues" evidence="1">
    <location>
        <begin position="901"/>
        <end position="910"/>
    </location>
</feature>
<feature type="region of interest" description="Disordered" evidence="1">
    <location>
        <begin position="444"/>
        <end position="466"/>
    </location>
</feature>
<gene>
    <name evidence="2" type="ORF">TCM_025320</name>
</gene>
<feature type="compositionally biased region" description="Low complexity" evidence="1">
    <location>
        <begin position="680"/>
        <end position="695"/>
    </location>
</feature>
<feature type="region of interest" description="Disordered" evidence="1">
    <location>
        <begin position="216"/>
        <end position="312"/>
    </location>
</feature>
<evidence type="ECO:0000313" key="2">
    <source>
        <dbReference type="EMBL" id="EOY09946.1"/>
    </source>
</evidence>
<feature type="compositionally biased region" description="Polar residues" evidence="1">
    <location>
        <begin position="269"/>
        <end position="285"/>
    </location>
</feature>
<feature type="compositionally biased region" description="Polar residues" evidence="1">
    <location>
        <begin position="220"/>
        <end position="232"/>
    </location>
</feature>
<accession>A0A061EYR4</accession>
<reference evidence="2 3" key="1">
    <citation type="journal article" date="2013" name="Genome Biol.">
        <title>The genome sequence of the most widely cultivated cacao type and its use to identify candidate genes regulating pod color.</title>
        <authorList>
            <person name="Motamayor J.C."/>
            <person name="Mockaitis K."/>
            <person name="Schmutz J."/>
            <person name="Haiminen N."/>
            <person name="Iii D.L."/>
            <person name="Cornejo O."/>
            <person name="Findley S.D."/>
            <person name="Zheng P."/>
            <person name="Utro F."/>
            <person name="Royaert S."/>
            <person name="Saski C."/>
            <person name="Jenkins J."/>
            <person name="Podicheti R."/>
            <person name="Zhao M."/>
            <person name="Scheffler B.E."/>
            <person name="Stack J.C."/>
            <person name="Feltus F.A."/>
            <person name="Mustiga G.M."/>
            <person name="Amores F."/>
            <person name="Phillips W."/>
            <person name="Marelli J.P."/>
            <person name="May G.D."/>
            <person name="Shapiro H."/>
            <person name="Ma J."/>
            <person name="Bustamante C.D."/>
            <person name="Schnell R.J."/>
            <person name="Main D."/>
            <person name="Gilbert D."/>
            <person name="Parida L."/>
            <person name="Kuhn D.N."/>
        </authorList>
    </citation>
    <scope>NUCLEOTIDE SEQUENCE [LARGE SCALE GENOMIC DNA]</scope>
    <source>
        <strain evidence="3">cv. Matina 1-6</strain>
    </source>
</reference>
<dbReference type="HOGENOM" id="CLU_297618_0_0_1"/>
<dbReference type="EMBL" id="CM001883">
    <property type="protein sequence ID" value="EOY09946.1"/>
    <property type="molecule type" value="Genomic_DNA"/>
</dbReference>
<feature type="compositionally biased region" description="Polar residues" evidence="1">
    <location>
        <begin position="696"/>
        <end position="710"/>
    </location>
</feature>
<feature type="compositionally biased region" description="Low complexity" evidence="1">
    <location>
        <begin position="286"/>
        <end position="299"/>
    </location>
</feature>
<protein>
    <submittedName>
        <fullName evidence="2">Uncharacterized protein</fullName>
    </submittedName>
</protein>
<organism evidence="2 3">
    <name type="scientific">Theobroma cacao</name>
    <name type="common">Cacao</name>
    <name type="synonym">Cocoa</name>
    <dbReference type="NCBI Taxonomy" id="3641"/>
    <lineage>
        <taxon>Eukaryota</taxon>
        <taxon>Viridiplantae</taxon>
        <taxon>Streptophyta</taxon>
        <taxon>Embryophyta</taxon>
        <taxon>Tracheophyta</taxon>
        <taxon>Spermatophyta</taxon>
        <taxon>Magnoliopsida</taxon>
        <taxon>eudicotyledons</taxon>
        <taxon>Gunneridae</taxon>
        <taxon>Pentapetalae</taxon>
        <taxon>rosids</taxon>
        <taxon>malvids</taxon>
        <taxon>Malvales</taxon>
        <taxon>Malvaceae</taxon>
        <taxon>Byttnerioideae</taxon>
        <taxon>Theobroma</taxon>
    </lineage>
</organism>
<feature type="region of interest" description="Disordered" evidence="1">
    <location>
        <begin position="504"/>
        <end position="563"/>
    </location>
</feature>
<evidence type="ECO:0000313" key="3">
    <source>
        <dbReference type="Proteomes" id="UP000026915"/>
    </source>
</evidence>
<evidence type="ECO:0000256" key="1">
    <source>
        <dbReference type="SAM" id="MobiDB-lite"/>
    </source>
</evidence>
<dbReference type="eggNOG" id="ENOG502R8VB">
    <property type="taxonomic scope" value="Eukaryota"/>
</dbReference>
<name>A0A061EYR4_THECC</name>
<feature type="compositionally biased region" description="Basic and acidic residues" evidence="1">
    <location>
        <begin position="1"/>
        <end position="14"/>
    </location>
</feature>
<dbReference type="AlphaFoldDB" id="A0A061EYR4"/>
<feature type="compositionally biased region" description="Polar residues" evidence="1">
    <location>
        <begin position="527"/>
        <end position="549"/>
    </location>
</feature>
<feature type="region of interest" description="Disordered" evidence="1">
    <location>
        <begin position="591"/>
        <end position="910"/>
    </location>
</feature>
<feature type="compositionally biased region" description="Polar residues" evidence="1">
    <location>
        <begin position="725"/>
        <end position="738"/>
    </location>
</feature>
<feature type="compositionally biased region" description="Polar residues" evidence="1">
    <location>
        <begin position="300"/>
        <end position="312"/>
    </location>
</feature>
<dbReference type="Proteomes" id="UP000026915">
    <property type="component" value="Chromosome 5"/>
</dbReference>
<sequence length="910" mass="98529">MEGKADKAGADESNKSGVKQPDGNQHLNQSQASIYRYLTSPRIHSLLTSRSLQQAGRLPSIYNSIKGKEPLLCESFQSLNHEQDINVNDRRSFRTSTASVFHAEHMFPPPSMETPNHGSTITSGHSIGNLNNSVEASNDYLLPPETQQGDWISGSSLSNTNWINWQSSSQITKPKAATAWGPQGFRYQAVLNQILASNNSHLNDDTPLQLQPAKMPIQQGAGSSTKGESSPIQFDGIVPTNPDMRKMTRQDSSPPTPKLPFINWMLPGQDNQGLNNPSNQDQSSHGNQDQNNIGNQGQNTPSNQGKNNSIPLAFGSRSQEIFGTSRGASPIALSPLSSRSLQQAGTSPSIYKSIKGKEPFLCESFQSFNHEQDINVNDQQPFRTSTGSVFHAEHMFSPPSMETPDHGSKLTSGHSTGNLKNFLEASNDYHLPISNLPPKFRLGSSSGLQVPETQKGNWTSGSSLANTDWINWQPSSQITKPEPATALGSQGFEFQASLNQVMASNNSHLSDDPPRQLQPTKAPIQQGFGSSIKEASSPIQFDDNVPSNSNKRKVTWHDSTPPTPKVPFINWMLPGQDNQKVPFINWMLPAQDNQGQNSLGNQGQNTPDNRGDNSSVSNNTPPPPKLPFINWMLPGQGKQGENIPGNQGQNILDIQGKNNSVSNSTPPPSKLPFINWMLPGQGNQGENNRGNQGQNTPDNQGKNNSVSNSTPTPPKLPFINWMLPGQSNQGQNTSDNQGTNNSVSNSTPPPPKLPFINWMLPGQGNQGENHPGDQGQKTLDNQGTNNSVSDSTPPAPKLPFINWMLPGQGNQGENHPGDQGQKTLDNQGTNNSVSDSTPPPPKLPFINWMLPGHSNQGENGLGNQGQETPDSQGKNSSVSNSTPPSPKLPFINWMLPGQGNQGQNSPDNQG</sequence>
<feature type="compositionally biased region" description="Polar residues" evidence="1">
    <location>
        <begin position="775"/>
        <end position="792"/>
    </location>
</feature>
<feature type="region of interest" description="Disordered" evidence="1">
    <location>
        <begin position="1"/>
        <end position="28"/>
    </location>
</feature>
<dbReference type="Gramene" id="EOY09946">
    <property type="protein sequence ID" value="EOY09946"/>
    <property type="gene ID" value="TCM_025320"/>
</dbReference>
<dbReference type="InParanoid" id="A0A061EYR4"/>
<keyword evidence="3" id="KW-1185">Reference proteome</keyword>